<reference evidence="4 5" key="1">
    <citation type="journal article" date="2012" name="PLoS Pathog.">
        <title>Diverse lifestyles and strategies of plant pathogenesis encoded in the genomes of eighteen Dothideomycetes fungi.</title>
        <authorList>
            <person name="Ohm R.A."/>
            <person name="Feau N."/>
            <person name="Henrissat B."/>
            <person name="Schoch C.L."/>
            <person name="Horwitz B.A."/>
            <person name="Barry K.W."/>
            <person name="Condon B.J."/>
            <person name="Copeland A.C."/>
            <person name="Dhillon B."/>
            <person name="Glaser F."/>
            <person name="Hesse C.N."/>
            <person name="Kosti I."/>
            <person name="LaButti K."/>
            <person name="Lindquist E.A."/>
            <person name="Lucas S."/>
            <person name="Salamov A.A."/>
            <person name="Bradshaw R.E."/>
            <person name="Ciuffetti L."/>
            <person name="Hamelin R.C."/>
            <person name="Kema G.H.J."/>
            <person name="Lawrence C."/>
            <person name="Scott J.A."/>
            <person name="Spatafora J.W."/>
            <person name="Turgeon B.G."/>
            <person name="de Wit P.J.G.M."/>
            <person name="Zhong S."/>
            <person name="Goodwin S.B."/>
            <person name="Grigoriev I.V."/>
        </authorList>
    </citation>
    <scope>NUCLEOTIDE SEQUENCE [LARGE SCALE GENOMIC DNA]</scope>
    <source>
        <strain evidence="5">28A</strain>
    </source>
</reference>
<dbReference type="PANTHER" id="PTHR44845:SF1">
    <property type="entry name" value="L-2-AMINOADIPATE REDUCTASE"/>
    <property type="match status" value="1"/>
</dbReference>
<evidence type="ECO:0000256" key="1">
    <source>
        <dbReference type="ARBA" id="ARBA00022450"/>
    </source>
</evidence>
<dbReference type="eggNOG" id="KOG1178">
    <property type="taxonomic scope" value="Eukaryota"/>
</dbReference>
<keyword evidence="1" id="KW-0596">Phosphopantetheine</keyword>
<organism evidence="4 5">
    <name type="scientific">Exserohilum turcicum (strain 28A)</name>
    <name type="common">Northern leaf blight fungus</name>
    <name type="synonym">Setosphaeria turcica</name>
    <dbReference type="NCBI Taxonomy" id="671987"/>
    <lineage>
        <taxon>Eukaryota</taxon>
        <taxon>Fungi</taxon>
        <taxon>Dikarya</taxon>
        <taxon>Ascomycota</taxon>
        <taxon>Pezizomycotina</taxon>
        <taxon>Dothideomycetes</taxon>
        <taxon>Pleosporomycetidae</taxon>
        <taxon>Pleosporales</taxon>
        <taxon>Pleosporineae</taxon>
        <taxon>Pleosporaceae</taxon>
        <taxon>Exserohilum</taxon>
    </lineage>
</organism>
<dbReference type="Proteomes" id="UP000016935">
    <property type="component" value="Unassembled WGS sequence"/>
</dbReference>
<keyword evidence="2" id="KW-0597">Phosphoprotein</keyword>
<dbReference type="PANTHER" id="PTHR44845">
    <property type="entry name" value="CARRIER DOMAIN-CONTAINING PROTEIN"/>
    <property type="match status" value="1"/>
</dbReference>
<accession>R0JN92</accession>
<dbReference type="OrthoDB" id="429813at2759"/>
<evidence type="ECO:0000256" key="2">
    <source>
        <dbReference type="ARBA" id="ARBA00022553"/>
    </source>
</evidence>
<keyword evidence="5" id="KW-1185">Reference proteome</keyword>
<dbReference type="AlphaFoldDB" id="R0JN92"/>
<dbReference type="STRING" id="671987.R0JN92"/>
<feature type="domain" description="Thioester reductase (TE)" evidence="3">
    <location>
        <begin position="19"/>
        <end position="259"/>
    </location>
</feature>
<dbReference type="InterPro" id="IPR036291">
    <property type="entry name" value="NAD(P)-bd_dom_sf"/>
</dbReference>
<dbReference type="EMBL" id="KB908844">
    <property type="protein sequence ID" value="EOA82643.1"/>
    <property type="molecule type" value="Genomic_DNA"/>
</dbReference>
<evidence type="ECO:0000313" key="4">
    <source>
        <dbReference type="EMBL" id="EOA82643.1"/>
    </source>
</evidence>
<dbReference type="Pfam" id="PF07993">
    <property type="entry name" value="NAD_binding_4"/>
    <property type="match status" value="1"/>
</dbReference>
<evidence type="ECO:0000313" key="5">
    <source>
        <dbReference type="Proteomes" id="UP000016935"/>
    </source>
</evidence>
<name>R0JN92_EXST2</name>
<protein>
    <recommendedName>
        <fullName evidence="3">Thioester reductase (TE) domain-containing protein</fullName>
    </recommendedName>
</protein>
<reference evidence="4 5" key="2">
    <citation type="journal article" date="2013" name="PLoS Genet.">
        <title>Comparative genome structure, secondary metabolite, and effector coding capacity across Cochliobolus pathogens.</title>
        <authorList>
            <person name="Condon B.J."/>
            <person name="Leng Y."/>
            <person name="Wu D."/>
            <person name="Bushley K.E."/>
            <person name="Ohm R.A."/>
            <person name="Otillar R."/>
            <person name="Martin J."/>
            <person name="Schackwitz W."/>
            <person name="Grimwood J."/>
            <person name="MohdZainudin N."/>
            <person name="Xue C."/>
            <person name="Wang R."/>
            <person name="Manning V.A."/>
            <person name="Dhillon B."/>
            <person name="Tu Z.J."/>
            <person name="Steffenson B.J."/>
            <person name="Salamov A."/>
            <person name="Sun H."/>
            <person name="Lowry S."/>
            <person name="LaButti K."/>
            <person name="Han J."/>
            <person name="Copeland A."/>
            <person name="Lindquist E."/>
            <person name="Barry K."/>
            <person name="Schmutz J."/>
            <person name="Baker S.E."/>
            <person name="Ciuffetti L.M."/>
            <person name="Grigoriev I.V."/>
            <person name="Zhong S."/>
            <person name="Turgeon B.G."/>
        </authorList>
    </citation>
    <scope>NUCLEOTIDE SEQUENCE [LARGE SCALE GENOMIC DNA]</scope>
    <source>
        <strain evidence="5">28A</strain>
    </source>
</reference>
<evidence type="ECO:0000259" key="3">
    <source>
        <dbReference type="Pfam" id="PF07993"/>
    </source>
</evidence>
<dbReference type="HOGENOM" id="CLU_002220_4_2_1"/>
<proteinExistence type="predicted"/>
<sequence length="374" mass="41634">MLSSSPDQTSASLRKIAVVGSTGFLGPYLIAALLKKNHQSQILCLNRCSDGEKRTMSVVRQLDPDSYQHHSRLSFFTADIAKPRLGLDCNLYELLASEFHEIIFNAWSTSWNIPLEDFEPLLCALRSAIHICTTGPRKPRLTFVSSTSALGNWSKLHPEQPLLPEEPAWDNASATRDGYGQSKQIAEQLIARAHEERQLRATIVRAGLIGGPSSTQPRSLSWPIQGSVYVLIKTSQRMGKWPAQINALDWIPVDALADGIAGITTTPSNNKVRVYNMMHPKPAPSILLYETLKSKFGLTAKLVSLPEWLENLNSTSKLRNFLQQAGMGREQEGMIFHNQNALGVLPSVEQITEQRLATWLDGWGLELERITSRL</sequence>
<dbReference type="GeneID" id="19403873"/>
<gene>
    <name evidence="4" type="ORF">SETTUDRAFT_34190</name>
</gene>
<dbReference type="SUPFAM" id="SSF51735">
    <property type="entry name" value="NAD(P)-binding Rossmann-fold domains"/>
    <property type="match status" value="1"/>
</dbReference>
<dbReference type="RefSeq" id="XP_008029442.1">
    <property type="nucleotide sequence ID" value="XM_008031251.1"/>
</dbReference>
<dbReference type="Gene3D" id="3.40.50.720">
    <property type="entry name" value="NAD(P)-binding Rossmann-like Domain"/>
    <property type="match status" value="1"/>
</dbReference>
<dbReference type="InterPro" id="IPR013120">
    <property type="entry name" value="FAR_NAD-bd"/>
</dbReference>